<evidence type="ECO:0000256" key="3">
    <source>
        <dbReference type="ARBA" id="ARBA00022692"/>
    </source>
</evidence>
<comment type="subcellular location">
    <subcellularLocation>
        <location evidence="1 6">Membrane</location>
        <topology evidence="1 6">Multi-pass membrane protein</topology>
    </subcellularLocation>
</comment>
<evidence type="ECO:0000256" key="2">
    <source>
        <dbReference type="ARBA" id="ARBA00009877"/>
    </source>
</evidence>
<sequence>MNVLRTRLIHGNGRYPIRNRASGYKRNFHFGAQELLTCVTDGLQAVHHMSNVPWWALIPLTTFTLRGIGTLPLAILQRKLLQKQSGLRSVVSATNPVLKYNLAKKVQTAKSKMEALSNSESTAVVPLQAPLTNMKYEELLLLTSKETRRRQKALFKQHKVSLWKNFILPACQIPLWVTMSLTFRNLSGWTSWNSLSNKPLDPTLCEEGLLWFNDLTISDPYHIIPLVLGTISLCNVEWTFKTLEISRLTQKKSLRPTLADSMSNISRMSIVFMMAIAFNAPVALSLFWLSSQLFSLIQNIFLDIVFPINYSPVKRAGYSKSTAHKDAKSIINASE</sequence>
<dbReference type="GO" id="GO:0032977">
    <property type="term" value="F:membrane insertase activity"/>
    <property type="evidence" value="ECO:0007669"/>
    <property type="project" value="InterPro"/>
</dbReference>
<dbReference type="Pfam" id="PF02096">
    <property type="entry name" value="60KD_IMP"/>
    <property type="match status" value="1"/>
</dbReference>
<accession>G8YT17</accession>
<dbReference type="OrthoDB" id="2148490at2759"/>
<dbReference type="PANTHER" id="PTHR12428:SF65">
    <property type="entry name" value="CYTOCHROME C OXIDASE ASSEMBLY PROTEIN COX18, MITOCHONDRIAL"/>
    <property type="match status" value="1"/>
</dbReference>
<evidence type="ECO:0000313" key="10">
    <source>
        <dbReference type="Proteomes" id="UP000005222"/>
    </source>
</evidence>
<dbReference type="GO" id="GO:0032979">
    <property type="term" value="P:protein insertion into mitochondrial inner membrane from matrix"/>
    <property type="evidence" value="ECO:0007669"/>
    <property type="project" value="TreeGrafter"/>
</dbReference>
<keyword evidence="5 7" id="KW-0472">Membrane</keyword>
<dbReference type="eggNOG" id="KOG1239">
    <property type="taxonomic scope" value="Eukaryota"/>
</dbReference>
<evidence type="ECO:0000313" key="9">
    <source>
        <dbReference type="EMBL" id="CCE73068.1"/>
    </source>
</evidence>
<evidence type="ECO:0000256" key="1">
    <source>
        <dbReference type="ARBA" id="ARBA00004141"/>
    </source>
</evidence>
<keyword evidence="4 7" id="KW-1133">Transmembrane helix</keyword>
<dbReference type="EMBL" id="FO082058">
    <property type="protein sequence ID" value="CCE73068.1"/>
    <property type="molecule type" value="Genomic_DNA"/>
</dbReference>
<reference evidence="9 10" key="1">
    <citation type="journal article" date="2012" name="G3 (Bethesda)">
        <title>Pichia sorbitophila, an interspecies yeast hybrid reveals early steps of genome resolution following polyploidization.</title>
        <authorList>
            <person name="Leh Louis V."/>
            <person name="Despons L."/>
            <person name="Friedrich A."/>
            <person name="Martin T."/>
            <person name="Durrens P."/>
            <person name="Casaregola S."/>
            <person name="Neuveglise C."/>
            <person name="Fairhead C."/>
            <person name="Marck C."/>
            <person name="Cruz J.A."/>
            <person name="Straub M.L."/>
            <person name="Kugler V."/>
            <person name="Sacerdot C."/>
            <person name="Uzunov Z."/>
            <person name="Thierry A."/>
            <person name="Weiss S."/>
            <person name="Bleykasten C."/>
            <person name="De Montigny J."/>
            <person name="Jacques N."/>
            <person name="Jung P."/>
            <person name="Lemaire M."/>
            <person name="Mallet S."/>
            <person name="Morel G."/>
            <person name="Richard G.F."/>
            <person name="Sarkar A."/>
            <person name="Savel G."/>
            <person name="Schacherer J."/>
            <person name="Seret M.L."/>
            <person name="Talla E."/>
            <person name="Samson G."/>
            <person name="Jubin C."/>
            <person name="Poulain J."/>
            <person name="Vacherie B."/>
            <person name="Barbe V."/>
            <person name="Pelletier E."/>
            <person name="Sherman D.J."/>
            <person name="Westhof E."/>
            <person name="Weissenbach J."/>
            <person name="Baret P.V."/>
            <person name="Wincker P."/>
            <person name="Gaillardin C."/>
            <person name="Dujon B."/>
            <person name="Souciet J.L."/>
        </authorList>
    </citation>
    <scope>NUCLEOTIDE SEQUENCE [LARGE SCALE GENOMIC DNA]</scope>
    <source>
        <strain evidence="10">ATCC MYA-4447 / BCRC 22081 / CBS 7064 / NBRC 10061 / NRRL Y-12695</strain>
    </source>
</reference>
<feature type="transmembrane region" description="Helical" evidence="7">
    <location>
        <begin position="270"/>
        <end position="289"/>
    </location>
</feature>
<keyword evidence="10" id="KW-1185">Reference proteome</keyword>
<dbReference type="PANTHER" id="PTHR12428">
    <property type="entry name" value="OXA1"/>
    <property type="match status" value="1"/>
</dbReference>
<name>G8YT17_PICSO</name>
<dbReference type="GO" id="GO:0033617">
    <property type="term" value="P:mitochondrial respiratory chain complex IV assembly"/>
    <property type="evidence" value="ECO:0007669"/>
    <property type="project" value="TreeGrafter"/>
</dbReference>
<organism evidence="9 10">
    <name type="scientific">Pichia sorbitophila (strain ATCC MYA-4447 / BCRC 22081 / CBS 7064 / NBRC 10061 / NRRL Y-12695)</name>
    <name type="common">Hybrid yeast</name>
    <dbReference type="NCBI Taxonomy" id="559304"/>
    <lineage>
        <taxon>Eukaryota</taxon>
        <taxon>Fungi</taxon>
        <taxon>Dikarya</taxon>
        <taxon>Ascomycota</taxon>
        <taxon>Saccharomycotina</taxon>
        <taxon>Pichiomycetes</taxon>
        <taxon>Debaryomycetaceae</taxon>
        <taxon>Millerozyma</taxon>
    </lineage>
</organism>
<evidence type="ECO:0000256" key="4">
    <source>
        <dbReference type="ARBA" id="ARBA00022989"/>
    </source>
</evidence>
<keyword evidence="3 6" id="KW-0812">Transmembrane</keyword>
<dbReference type="STRING" id="559304.G8YT17"/>
<dbReference type="OMA" id="AVHHMSN"/>
<dbReference type="GO" id="GO:0005743">
    <property type="term" value="C:mitochondrial inner membrane"/>
    <property type="evidence" value="ECO:0007669"/>
    <property type="project" value="TreeGrafter"/>
</dbReference>
<comment type="similarity">
    <text evidence="2 6">Belongs to the OXA1/ALB3/YidC family.</text>
</comment>
<dbReference type="AlphaFoldDB" id="G8YT17"/>
<dbReference type="InterPro" id="IPR001708">
    <property type="entry name" value="YidC/ALB3/OXA1/COX18"/>
</dbReference>
<gene>
    <name evidence="9" type="primary">Piso0_000081</name>
    <name evidence="9" type="ORF">GNLVRS01_PISO0B01761g</name>
</gene>
<dbReference type="CDD" id="cd20069">
    <property type="entry name" value="5TM_Oxa1-like"/>
    <property type="match status" value="1"/>
</dbReference>
<dbReference type="InterPro" id="IPR028055">
    <property type="entry name" value="YidC/Oxa/ALB_C"/>
</dbReference>
<protein>
    <submittedName>
        <fullName evidence="9">Piso0_000081 protein</fullName>
    </submittedName>
</protein>
<dbReference type="InParanoid" id="G8YT17"/>
<evidence type="ECO:0000259" key="8">
    <source>
        <dbReference type="Pfam" id="PF02096"/>
    </source>
</evidence>
<dbReference type="Proteomes" id="UP000005222">
    <property type="component" value="Chromosome B"/>
</dbReference>
<evidence type="ECO:0000256" key="5">
    <source>
        <dbReference type="ARBA" id="ARBA00023136"/>
    </source>
</evidence>
<feature type="domain" description="Membrane insertase YidC/Oxa/ALB C-terminal" evidence="8">
    <location>
        <begin position="144"/>
        <end position="302"/>
    </location>
</feature>
<dbReference type="HOGENOM" id="CLU_029282_2_1_1"/>
<evidence type="ECO:0000256" key="6">
    <source>
        <dbReference type="RuleBase" id="RU003945"/>
    </source>
</evidence>
<dbReference type="FunCoup" id="G8YT17">
    <property type="interactions" value="111"/>
</dbReference>
<proteinExistence type="inferred from homology"/>
<evidence type="ECO:0000256" key="7">
    <source>
        <dbReference type="SAM" id="Phobius"/>
    </source>
</evidence>